<dbReference type="Proteomes" id="UP001185706">
    <property type="component" value="Unassembled WGS sequence"/>
</dbReference>
<reference evidence="1" key="1">
    <citation type="submission" date="2023-08" db="EMBL/GenBank/DDBJ databases">
        <title>Genomic characterization of the C. tuberculostearicum species complex, a ubiquitous member of the human skin microbiome.</title>
        <authorList>
            <person name="Ahmed N."/>
            <person name="Deming C."/>
            <person name="Conlan S."/>
            <person name="Segre J."/>
        </authorList>
    </citation>
    <scope>NUCLEOTIDE SEQUENCE</scope>
    <source>
        <strain evidence="1">CTNIH22</strain>
    </source>
</reference>
<comment type="caution">
    <text evidence="1">The sequence shown here is derived from an EMBL/GenBank/DDBJ whole genome shotgun (WGS) entry which is preliminary data.</text>
</comment>
<protein>
    <recommendedName>
        <fullName evidence="3">YpkD</fullName>
    </recommendedName>
</protein>
<dbReference type="AlphaFoldDB" id="A0AAE4T008"/>
<gene>
    <name evidence="1" type="ORF">RAE03_12215</name>
</gene>
<proteinExistence type="predicted"/>
<evidence type="ECO:0008006" key="3">
    <source>
        <dbReference type="Google" id="ProtNLM"/>
    </source>
</evidence>
<sequence length="182" mass="20617">MTEPKQEIRRCLVCNRELVYAGSGRRPRYCSSSCRHRAWELRRAADAGLVDRQAVEMPTVTVEKERPYSRSGIAEWLMEHPDRMANVLQELPNSEQVVTALKLAILRIQGNLKTESMGWKSENATPPVLEVEELSGVIDPDSPELALKDSNLTVVAYNGRQFVLPAGMSRQKRRAWLKRNAS</sequence>
<name>A0AAE4T008_9CORY</name>
<accession>A0AAE4T008</accession>
<dbReference type="EMBL" id="JAVBIB010000038">
    <property type="protein sequence ID" value="MDV2420517.1"/>
    <property type="molecule type" value="Genomic_DNA"/>
</dbReference>
<dbReference type="RefSeq" id="WP_316993929.1">
    <property type="nucleotide sequence ID" value="NZ_JAVBIB010000038.1"/>
</dbReference>
<evidence type="ECO:0000313" key="1">
    <source>
        <dbReference type="EMBL" id="MDV2420517.1"/>
    </source>
</evidence>
<organism evidence="1 2">
    <name type="scientific">Corynebacterium tuberculostearicum</name>
    <dbReference type="NCBI Taxonomy" id="38304"/>
    <lineage>
        <taxon>Bacteria</taxon>
        <taxon>Bacillati</taxon>
        <taxon>Actinomycetota</taxon>
        <taxon>Actinomycetes</taxon>
        <taxon>Mycobacteriales</taxon>
        <taxon>Corynebacteriaceae</taxon>
        <taxon>Corynebacterium</taxon>
    </lineage>
</organism>
<evidence type="ECO:0000313" key="2">
    <source>
        <dbReference type="Proteomes" id="UP001185706"/>
    </source>
</evidence>